<dbReference type="CDD" id="cd02440">
    <property type="entry name" value="AdoMet_MTases"/>
    <property type="match status" value="1"/>
</dbReference>
<keyword evidence="1" id="KW-0489">Methyltransferase</keyword>
<protein>
    <submittedName>
        <fullName evidence="1">SAM-dependent methyltransferase</fullName>
    </submittedName>
</protein>
<dbReference type="Proteomes" id="UP000287247">
    <property type="component" value="Unassembled WGS sequence"/>
</dbReference>
<keyword evidence="2" id="KW-1185">Reference proteome</keyword>
<dbReference type="OrthoDB" id="9772751at2"/>
<dbReference type="GO" id="GO:0032259">
    <property type="term" value="P:methylation"/>
    <property type="evidence" value="ECO:0007669"/>
    <property type="project" value="UniProtKB-KW"/>
</dbReference>
<sequence>MIYLKIELLLAPEKWLQNKLKALDNLIYLSADLEAKWAMEKIDITNIQYSDNTFDVIVCSHVLEHIPDDQKAMKELQRVLKSDGWAILQVPLNPNIEKTLEDPTITSPEERERVFGQRDHVRLYGRDYKDRLEQAGFKVKVDTFVKDLDSKMVHKYGLRKDHDIYFCSK</sequence>
<dbReference type="Pfam" id="PF13489">
    <property type="entry name" value="Methyltransf_23"/>
    <property type="match status" value="1"/>
</dbReference>
<dbReference type="AlphaFoldDB" id="A0A401IHF0"/>
<dbReference type="Gene3D" id="3.40.50.150">
    <property type="entry name" value="Vaccinia Virus protein VP39"/>
    <property type="match status" value="1"/>
</dbReference>
<gene>
    <name evidence="1" type="ORF">AsFPU1_2102</name>
</gene>
<evidence type="ECO:0000313" key="2">
    <source>
        <dbReference type="Proteomes" id="UP000287247"/>
    </source>
</evidence>
<dbReference type="InterPro" id="IPR029063">
    <property type="entry name" value="SAM-dependent_MTases_sf"/>
</dbReference>
<dbReference type="SUPFAM" id="SSF53335">
    <property type="entry name" value="S-adenosyl-L-methionine-dependent methyltransferases"/>
    <property type="match status" value="1"/>
</dbReference>
<organism evidence="1 2">
    <name type="scientific">Aphanothece sacrum FPU1</name>
    <dbReference type="NCBI Taxonomy" id="1920663"/>
    <lineage>
        <taxon>Bacteria</taxon>
        <taxon>Bacillati</taxon>
        <taxon>Cyanobacteriota</taxon>
        <taxon>Cyanophyceae</taxon>
        <taxon>Oscillatoriophycideae</taxon>
        <taxon>Chroococcales</taxon>
        <taxon>Aphanothecaceae</taxon>
        <taxon>Aphanothece</taxon>
    </lineage>
</organism>
<dbReference type="GO" id="GO:0008168">
    <property type="term" value="F:methyltransferase activity"/>
    <property type="evidence" value="ECO:0007669"/>
    <property type="project" value="UniProtKB-KW"/>
</dbReference>
<name>A0A401IHF0_APHSA</name>
<comment type="caution">
    <text evidence="1">The sequence shown here is derived from an EMBL/GenBank/DDBJ whole genome shotgun (WGS) entry which is preliminary data.</text>
</comment>
<dbReference type="RefSeq" id="WP_124970315.1">
    <property type="nucleotide sequence ID" value="NZ_BDQK01000013.1"/>
</dbReference>
<dbReference type="EMBL" id="BDQK01000013">
    <property type="protein sequence ID" value="GBF80698.1"/>
    <property type="molecule type" value="Genomic_DNA"/>
</dbReference>
<evidence type="ECO:0000313" key="1">
    <source>
        <dbReference type="EMBL" id="GBF80698.1"/>
    </source>
</evidence>
<dbReference type="PANTHER" id="PTHR43861">
    <property type="entry name" value="TRANS-ACONITATE 2-METHYLTRANSFERASE-RELATED"/>
    <property type="match status" value="1"/>
</dbReference>
<reference evidence="2" key="1">
    <citation type="submission" date="2017-05" db="EMBL/GenBank/DDBJ databases">
        <title>Physiological properties and genetic analysis related to exopolysaccharide production of fresh-water unicellular cyanobacterium Aphanothece sacrum, Suizenji Nori, that has been cultured as a food source in Japan.</title>
        <authorList>
            <person name="Kanesaki Y."/>
            <person name="Yoshikawa S."/>
            <person name="Ohki K."/>
        </authorList>
    </citation>
    <scope>NUCLEOTIDE SEQUENCE [LARGE SCALE GENOMIC DNA]</scope>
    <source>
        <strain evidence="2">FPU1</strain>
    </source>
</reference>
<accession>A0A401IHF0</accession>
<proteinExistence type="predicted"/>
<keyword evidence="1" id="KW-0808">Transferase</keyword>